<dbReference type="EMBL" id="MU864968">
    <property type="protein sequence ID" value="KAK4462708.1"/>
    <property type="molecule type" value="Genomic_DNA"/>
</dbReference>
<accession>A0AAV9HPC7</accession>
<reference evidence="2" key="2">
    <citation type="submission" date="2023-06" db="EMBL/GenBank/DDBJ databases">
        <authorList>
            <consortium name="Lawrence Berkeley National Laboratory"/>
            <person name="Mondo S.J."/>
            <person name="Hensen N."/>
            <person name="Bonometti L."/>
            <person name="Westerberg I."/>
            <person name="Brannstrom I.O."/>
            <person name="Guillou S."/>
            <person name="Cros-Aarteil S."/>
            <person name="Calhoun S."/>
            <person name="Haridas S."/>
            <person name="Kuo A."/>
            <person name="Pangilinan J."/>
            <person name="Riley R."/>
            <person name="Labutti K."/>
            <person name="Andreopoulos B."/>
            <person name="Lipzen A."/>
            <person name="Chen C."/>
            <person name="Yanf M."/>
            <person name="Daum C."/>
            <person name="Ng V."/>
            <person name="Clum A."/>
            <person name="Steindorff A."/>
            <person name="Ohm R."/>
            <person name="Martin F."/>
            <person name="Silar P."/>
            <person name="Natvig D."/>
            <person name="Lalanne C."/>
            <person name="Gautier V."/>
            <person name="Ament-Velasquez S.L."/>
            <person name="Kruys A."/>
            <person name="Hutchinson M.I."/>
            <person name="Powell A.J."/>
            <person name="Barry K."/>
            <person name="Miller A.N."/>
            <person name="Grigoriev I.V."/>
            <person name="Debuchy R."/>
            <person name="Gladieux P."/>
            <person name="Thoren M.H."/>
            <person name="Johannesson H."/>
        </authorList>
    </citation>
    <scope>NUCLEOTIDE SEQUENCE</scope>
    <source>
        <strain evidence="2">PSN324</strain>
    </source>
</reference>
<dbReference type="GO" id="GO:0030695">
    <property type="term" value="F:GTPase regulator activity"/>
    <property type="evidence" value="ECO:0007669"/>
    <property type="project" value="TreeGrafter"/>
</dbReference>
<feature type="region of interest" description="Disordered" evidence="1">
    <location>
        <begin position="524"/>
        <end position="552"/>
    </location>
</feature>
<feature type="region of interest" description="Disordered" evidence="1">
    <location>
        <begin position="325"/>
        <end position="346"/>
    </location>
</feature>
<evidence type="ECO:0000256" key="1">
    <source>
        <dbReference type="SAM" id="MobiDB-lite"/>
    </source>
</evidence>
<dbReference type="InterPro" id="IPR008812">
    <property type="entry name" value="Ran_GTP-bd-rel"/>
</dbReference>
<dbReference type="Pfam" id="PF05508">
    <property type="entry name" value="Ran-binding"/>
    <property type="match status" value="1"/>
</dbReference>
<dbReference type="AlphaFoldDB" id="A0AAV9HPC7"/>
<protein>
    <submittedName>
        <fullName evidence="2">Ran-specific GTPase-activating protein</fullName>
    </submittedName>
</protein>
<dbReference type="GO" id="GO:0005634">
    <property type="term" value="C:nucleus"/>
    <property type="evidence" value="ECO:0007669"/>
    <property type="project" value="TreeGrafter"/>
</dbReference>
<sequence>MDALLSKLGAQTANFVIRSGIALTSKYAVQQCSRLLKTVDDKTVYAELKELQRLLNTRIKIVSPAIELIQLKSGRGNSVLDAALPLANGLQKDIVRLGKRLQNAAAAEEAAYGPGRRAHGRMSEAHHAELLLIVADIKRLLDRIDRDIPLIQLAISTSGQNMNTPMNAHQGFSYSPSRLMQASTLVSFGDLHFTGNGPIQVGPSFTLTLYMLFLGHAQGTSLHQESPSSSAPRLANGHDKSVVLAPTGGDRKPKEIPYGVEEGERKPIWQEVMHKARVRLLRTPVDYVFDPIRGYHSKNHSDGARTHPPQPGYSYHLEIVEDLDDGRLHDNNNNNNSPSKGFEGVPRAGIRESIPIYQFAKIFYTDTGIILNIGDPKEGYNNPVLLLKRDLNAASPIEDPSSPTATTTQEHRIDYHDDYESDDQDEIDRQLLSEGSPHPSFPSTSNNTNNLPPHLDPEWLALEVHMEDDDDDSSSTSSTLDSDPDSEQATTPHPNTNRHSAQSQHTRTLSSDTSILRQLRDISLHSNPSGSMVSHPTPSRSQGPPESPFGTVTSSLSLLEMLIRLTSLRTSQQTTHLAIPDEFTIHFLENTSTTGLAGEAARSVRREAKRRMGFDPYDAVPGEEN</sequence>
<feature type="region of interest" description="Disordered" evidence="1">
    <location>
        <begin position="221"/>
        <end position="257"/>
    </location>
</feature>
<dbReference type="PANTHER" id="PTHR31010:SF2">
    <property type="entry name" value="RAN-SPECIFIC GTPASE-ACTIVATING PROTEIN 30"/>
    <property type="match status" value="1"/>
</dbReference>
<comment type="caution">
    <text evidence="2">The sequence shown here is derived from an EMBL/GenBank/DDBJ whole genome shotgun (WGS) entry which is preliminary data.</text>
</comment>
<feature type="compositionally biased region" description="Polar residues" evidence="1">
    <location>
        <begin position="487"/>
        <end position="512"/>
    </location>
</feature>
<gene>
    <name evidence="2" type="ORF">QBC42DRAFT_296574</name>
</gene>
<reference evidence="2" key="1">
    <citation type="journal article" date="2023" name="Mol. Phylogenet. Evol.">
        <title>Genome-scale phylogeny and comparative genomics of the fungal order Sordariales.</title>
        <authorList>
            <person name="Hensen N."/>
            <person name="Bonometti L."/>
            <person name="Westerberg I."/>
            <person name="Brannstrom I.O."/>
            <person name="Guillou S."/>
            <person name="Cros-Aarteil S."/>
            <person name="Calhoun S."/>
            <person name="Haridas S."/>
            <person name="Kuo A."/>
            <person name="Mondo S."/>
            <person name="Pangilinan J."/>
            <person name="Riley R."/>
            <person name="LaButti K."/>
            <person name="Andreopoulos B."/>
            <person name="Lipzen A."/>
            <person name="Chen C."/>
            <person name="Yan M."/>
            <person name="Daum C."/>
            <person name="Ng V."/>
            <person name="Clum A."/>
            <person name="Steindorff A."/>
            <person name="Ohm R.A."/>
            <person name="Martin F."/>
            <person name="Silar P."/>
            <person name="Natvig D.O."/>
            <person name="Lalanne C."/>
            <person name="Gautier V."/>
            <person name="Ament-Velasquez S.L."/>
            <person name="Kruys A."/>
            <person name="Hutchinson M.I."/>
            <person name="Powell A.J."/>
            <person name="Barry K."/>
            <person name="Miller A.N."/>
            <person name="Grigoriev I.V."/>
            <person name="Debuchy R."/>
            <person name="Gladieux P."/>
            <person name="Hiltunen Thoren M."/>
            <person name="Johannesson H."/>
        </authorList>
    </citation>
    <scope>NUCLEOTIDE SEQUENCE</scope>
    <source>
        <strain evidence="2">PSN324</strain>
    </source>
</reference>
<feature type="region of interest" description="Disordered" evidence="1">
    <location>
        <begin position="467"/>
        <end position="512"/>
    </location>
</feature>
<dbReference type="GO" id="GO:0005737">
    <property type="term" value="C:cytoplasm"/>
    <property type="evidence" value="ECO:0007669"/>
    <property type="project" value="TreeGrafter"/>
</dbReference>
<evidence type="ECO:0000313" key="2">
    <source>
        <dbReference type="EMBL" id="KAK4462708.1"/>
    </source>
</evidence>
<feature type="compositionally biased region" description="Low complexity" evidence="1">
    <location>
        <begin position="436"/>
        <end position="453"/>
    </location>
</feature>
<organism evidence="2 3">
    <name type="scientific">Cladorrhinum samala</name>
    <dbReference type="NCBI Taxonomy" id="585594"/>
    <lineage>
        <taxon>Eukaryota</taxon>
        <taxon>Fungi</taxon>
        <taxon>Dikarya</taxon>
        <taxon>Ascomycota</taxon>
        <taxon>Pezizomycotina</taxon>
        <taxon>Sordariomycetes</taxon>
        <taxon>Sordariomycetidae</taxon>
        <taxon>Sordariales</taxon>
        <taxon>Podosporaceae</taxon>
        <taxon>Cladorrhinum</taxon>
    </lineage>
</organism>
<dbReference type="PANTHER" id="PTHR31010">
    <property type="entry name" value="RAN-SPECIFIC GTPASE-ACTIVATING PROTEIN 30-RELATED"/>
    <property type="match status" value="1"/>
</dbReference>
<feature type="compositionally biased region" description="Polar residues" evidence="1">
    <location>
        <begin position="221"/>
        <end position="231"/>
    </location>
</feature>
<name>A0AAV9HPC7_9PEZI</name>
<dbReference type="Proteomes" id="UP001321749">
    <property type="component" value="Unassembled WGS sequence"/>
</dbReference>
<keyword evidence="3" id="KW-1185">Reference proteome</keyword>
<proteinExistence type="predicted"/>
<feature type="region of interest" description="Disordered" evidence="1">
    <location>
        <begin position="432"/>
        <end position="455"/>
    </location>
</feature>
<evidence type="ECO:0000313" key="3">
    <source>
        <dbReference type="Proteomes" id="UP001321749"/>
    </source>
</evidence>